<dbReference type="Pfam" id="PF07728">
    <property type="entry name" value="AAA_5"/>
    <property type="match status" value="1"/>
</dbReference>
<feature type="compositionally biased region" description="Acidic residues" evidence="3">
    <location>
        <begin position="2450"/>
        <end position="2475"/>
    </location>
</feature>
<dbReference type="GO" id="GO:0016887">
    <property type="term" value="F:ATP hydrolysis activity"/>
    <property type="evidence" value="ECO:0007669"/>
    <property type="project" value="InterPro"/>
</dbReference>
<sequence>MSPDTLRHMVEFVEELQSATMTRRLFGTRGSPWEFNLRDVLRWAHLMQHYGEADNAKYFAEVLFVERMRTGEDKEQCRALLEHFFGEARAVTDARNSDFLLHNGSVYFENRRLTAVGSGAPREPFSQHSLLLLPSQAQTIKSLLMCAEQSQFVLLVGPSGAGKSYVLRCAAELAGVKLMTFSMNASCDTVDLLGGFDQVEGKQGQFEWRDSLVLEAMLQGHWLVLDNVNYCNASVLDRLNPLVEPNGVLSINEQGLVNGEIRVIRPHSNFRVFATLNPKFGEVSRAMRNRAVELYLSPVQIPSQESAVLCRTPSREANAEPSEEALVLKLNRYHKEFVRVAFRANTFLSESIALSDALAAGAPNTFTLLRCCKMLALDSSLEGFSDTLLHCYVKNRSGHWRVHREELEQLLHDIVATSHPDTLHQPSLQDLGDALTLRPVEGHANIDEEEADLHSALVKSRVHRALMALTVALRLQTAVGSESGGAAPAVQDLLLHLTVDQCNDSVPTEPLVQSRVAAIRALSLPQELEQQVLRVLKVQYCHSSMLPELFCRALEVLGPHALLLSSARLAPSSHFTNSPLVNTAASSLTRGLLEYMADLSSPELFLDVLRVSAPLLQQLGGPENSVHADNYLGVTTNALLVHALLQQQPLADAPRELMRLVESLLQMLEHHLELPFPLMGRPSVLEAYLPSPHITSVEERSAFKTWRSASRLASAAPSGEADTQERSGQLLRPLWSVGAFRSEFHIAQMLLKLATSPLCLQSTTFKLSLRKGIAAFVEEYTQVLKVFTDLEVALWRSVLAIPVADYEFSLPPLVPLLTCCFFTRFPVQDVQCLFSGSWASRAVSCLQFAQQASVLAIGNPHNDNTKTLDGLSTFLSHCRISTTNPLVEMEQSSRQELLRMLQACFPQVRDALQSTVPATSLLEVVRVALGASESKAVAGQTSLITFILASLHDEATCDMGCVMTLLWSLKCRLLLPPTPVDPMLKLECQVKIASEEERLLRRLEEAFEFANAITMRTVDTPQRGLLAQLREREERYLATAKEKCVHRPDPTGAQYAQLVRTLYQLCSTLMSDERLQAITRFAAPDDTQQSVQQSWSVLVYEQVVDVLHRFGGYEDVTLNFAEAALLSAFAMQAHSYGDPATGGAQTLFDRSKSLELMQFPHILVDTVPLPTLTSQRHTLQNHVRYLDSCLLLLRGSCPRGTDPDFVQDLFRSYRYFYQRVEDLEEEERKAEEMAVLYKEKALVIEGDDEKMLRRLKDMFPSYEQEFAEAATTGDEEDEKEKQKESTASAKHTRIMLKEERNDYMQRLVTVHHHFYARLISNRTTPDRVAFSDVLEAFRQRFDVVTKDVARLAGAPVPATAPGLDENLLIGGFSCRASQLRAQLCAPVESLENRKESGFNIFKDPEPAEVGRFSRPLEALLGAIDKLLVQFPETISLLRCQKIGRKLAALPALTTPLMKLMAGCEVLLRECYEWERNAASEFSLITYMTELSSFVLRWRRLELHCWSHVFKAKQNEYELHACLEWFTLYDLVREEHDDEVTFCINIFHHLSKFMWASCFGDFSTRLRLIEGFAYELVAVHGLCAPCTNTVLHVTSFFAQYSGFVADKCTQAITPIEDDIKDFTKIMRWEDANYYAVRATAEKSHLKMARVLGSLEEVLRTPVLGCITQEEERCEEDTSMGFSLCAELEAADGKKTAVAKKKDGASKKRAREKKKGGKDGKGEAEEEVVAENVLGNWKCDCVAAAHKFFASSADEIINRVHVLQQPKTTEQLKIRALKMLLDTMTENGVPQTHEHQTATWELCFPSFEGLLGFRTVYSDQERLPKLEASTTSYYKFVRWIQRMREAERKPHADLSGAQARRGTGLVETLLSDSITLSTTITSIFQVREKLTTLRLLLEAEPNTEEGYRHASPSVEVLDHCIKQCCHTHALHEALQWMLQHKQVEMGPTEHALLYELLTVSNQLWELCIHYEAVRRSSTYLPEEVARRCIQHLRSITGVAGRLRASESPRIAAAAAALEARTQATLTLCQAGEDGDDAIARGRPEKRCRAEDTQEQWFAQLESALAAAEKGFLDSSIVSSPIAQTAHTSDDGDGAAAEEDASAPSGSTGTYADYRAQLNQMKHCVTEVSASFSALIDSASSAMLLEAKKNGLARRALVLHAFMEDVQDALVVVLREHTHFGVVVARLFTILMKKGFCKSEDETEEQDGDGEGGGQQQGTGMDDGEGEKDVTDQIENEDQLMNMKDKEEQPEKDNKEKDGEDSGEEEDKAADVETDFQGQKETREESDQDEEEGEESDREMGSVDGEEGRDRKRTRKDNTDANDMDEDEGDRAEDVPEDEFGNEDERPDEETGNFDNKEDEIRDAEEERDGDHDLVGDDKEMDALSDEREDSLSGDTVEQSDKEGEEREESGVDEELDADALEESVEKESNASDDRHDEEASTDDERSAQGDEREVENDGPSGSDEEAEDASDAPDENVYEGGQQDESTGNEATERNEKERKDNKQPDAAGE</sequence>
<feature type="compositionally biased region" description="Acidic residues" evidence="3">
    <location>
        <begin position="2198"/>
        <end position="2207"/>
    </location>
</feature>
<feature type="compositionally biased region" description="Acidic residues" evidence="3">
    <location>
        <begin position="2219"/>
        <end position="2235"/>
    </location>
</feature>
<feature type="compositionally biased region" description="Acidic residues" evidence="3">
    <location>
        <begin position="2317"/>
        <end position="2351"/>
    </location>
</feature>
<feature type="region of interest" description="Disordered" evidence="3">
    <location>
        <begin position="2198"/>
        <end position="2508"/>
    </location>
</feature>
<feature type="region of interest" description="Disordered" evidence="3">
    <location>
        <begin position="1694"/>
        <end position="1723"/>
    </location>
</feature>
<dbReference type="EMBL" id="ATMH01009891">
    <property type="protein sequence ID" value="EPY18521.1"/>
    <property type="molecule type" value="Genomic_DNA"/>
</dbReference>
<dbReference type="Pfam" id="PF17867">
    <property type="entry name" value="AAA_lid_7"/>
    <property type="match status" value="1"/>
</dbReference>
<feature type="compositionally biased region" description="Basic and acidic residues" evidence="3">
    <location>
        <begin position="2366"/>
        <end position="2383"/>
    </location>
</feature>
<feature type="domain" description="ATPase dynein-related AAA" evidence="4">
    <location>
        <begin position="153"/>
        <end position="284"/>
    </location>
</feature>
<dbReference type="PANTHER" id="PTHR48103:SF2">
    <property type="entry name" value="MIDASIN"/>
    <property type="match status" value="1"/>
</dbReference>
<dbReference type="InterPro" id="IPR011704">
    <property type="entry name" value="ATPase_dyneun-rel_AAA"/>
</dbReference>
<organism evidence="6 7">
    <name type="scientific">Strigomonas culicis</name>
    <dbReference type="NCBI Taxonomy" id="28005"/>
    <lineage>
        <taxon>Eukaryota</taxon>
        <taxon>Discoba</taxon>
        <taxon>Euglenozoa</taxon>
        <taxon>Kinetoplastea</taxon>
        <taxon>Metakinetoplastina</taxon>
        <taxon>Trypanosomatida</taxon>
        <taxon>Trypanosomatidae</taxon>
        <taxon>Strigomonadinae</taxon>
        <taxon>Strigomonas</taxon>
    </lineage>
</organism>
<evidence type="ECO:0000313" key="6">
    <source>
        <dbReference type="EMBL" id="EPY18521.1"/>
    </source>
</evidence>
<dbReference type="Gene3D" id="3.40.50.300">
    <property type="entry name" value="P-loop containing nucleotide triphosphate hydrolases"/>
    <property type="match status" value="1"/>
</dbReference>
<protein>
    <submittedName>
        <fullName evidence="6">Midasin</fullName>
    </submittedName>
</protein>
<evidence type="ECO:0000256" key="3">
    <source>
        <dbReference type="SAM" id="MobiDB-lite"/>
    </source>
</evidence>
<feature type="compositionally biased region" description="Basic and acidic residues" evidence="3">
    <location>
        <begin position="2489"/>
        <end position="2502"/>
    </location>
</feature>
<evidence type="ECO:0000313" key="7">
    <source>
        <dbReference type="Proteomes" id="UP000015354"/>
    </source>
</evidence>
<dbReference type="GO" id="GO:0005524">
    <property type="term" value="F:ATP binding"/>
    <property type="evidence" value="ECO:0007669"/>
    <property type="project" value="UniProtKB-KW"/>
</dbReference>
<feature type="compositionally biased region" description="Acidic residues" evidence="3">
    <location>
        <begin position="2088"/>
        <end position="2098"/>
    </location>
</feature>
<feature type="compositionally biased region" description="Basic residues" evidence="3">
    <location>
        <begin position="1705"/>
        <end position="1714"/>
    </location>
</feature>
<feature type="compositionally biased region" description="Basic and acidic residues" evidence="3">
    <location>
        <begin position="2240"/>
        <end position="2257"/>
    </location>
</feature>
<gene>
    <name evidence="6" type="ORF">STCU_09891</name>
</gene>
<feature type="compositionally biased region" description="Acidic residues" evidence="3">
    <location>
        <begin position="2283"/>
        <end position="2294"/>
    </location>
</feature>
<evidence type="ECO:0000259" key="5">
    <source>
        <dbReference type="Pfam" id="PF17867"/>
    </source>
</evidence>
<evidence type="ECO:0000256" key="1">
    <source>
        <dbReference type="ARBA" id="ARBA00022741"/>
    </source>
</evidence>
<feature type="compositionally biased region" description="Basic and acidic residues" evidence="3">
    <location>
        <begin position="2421"/>
        <end position="2449"/>
    </location>
</feature>
<name>S9UVJ1_9TRYP</name>
<comment type="caution">
    <text evidence="6">The sequence shown here is derived from an EMBL/GenBank/DDBJ whole genome shotgun (WGS) entry which is preliminary data.</text>
</comment>
<dbReference type="GO" id="GO:0000055">
    <property type="term" value="P:ribosomal large subunit export from nucleus"/>
    <property type="evidence" value="ECO:0007669"/>
    <property type="project" value="TreeGrafter"/>
</dbReference>
<feature type="region of interest" description="Disordered" evidence="3">
    <location>
        <begin position="2081"/>
        <end position="2105"/>
    </location>
</feature>
<evidence type="ECO:0000259" key="4">
    <source>
        <dbReference type="Pfam" id="PF07728"/>
    </source>
</evidence>
<dbReference type="GO" id="GO:0005634">
    <property type="term" value="C:nucleus"/>
    <property type="evidence" value="ECO:0007669"/>
    <property type="project" value="TreeGrafter"/>
</dbReference>
<dbReference type="PANTHER" id="PTHR48103">
    <property type="entry name" value="MIDASIN-RELATED"/>
    <property type="match status" value="1"/>
</dbReference>
<feature type="compositionally biased region" description="Acidic residues" evidence="3">
    <location>
        <begin position="2403"/>
        <end position="2420"/>
    </location>
</feature>
<keyword evidence="1" id="KW-0547">Nucleotide-binding</keyword>
<feature type="compositionally biased region" description="Basic and acidic residues" evidence="3">
    <location>
        <begin position="2295"/>
        <end position="2307"/>
    </location>
</feature>
<keyword evidence="2" id="KW-0067">ATP-binding</keyword>
<dbReference type="OrthoDB" id="5186at2759"/>
<dbReference type="GO" id="GO:0000027">
    <property type="term" value="P:ribosomal large subunit assembly"/>
    <property type="evidence" value="ECO:0007669"/>
    <property type="project" value="TreeGrafter"/>
</dbReference>
<proteinExistence type="predicted"/>
<dbReference type="InterPro" id="IPR027417">
    <property type="entry name" value="P-loop_NTPase"/>
</dbReference>
<feature type="region of interest" description="Disordered" evidence="3">
    <location>
        <begin position="1267"/>
        <end position="1290"/>
    </location>
</feature>
<feature type="compositionally biased region" description="Acidic residues" evidence="3">
    <location>
        <begin position="2258"/>
        <end position="2271"/>
    </location>
</feature>
<dbReference type="Proteomes" id="UP000015354">
    <property type="component" value="Unassembled WGS sequence"/>
</dbReference>
<dbReference type="GO" id="GO:0030687">
    <property type="term" value="C:preribosome, large subunit precursor"/>
    <property type="evidence" value="ECO:0007669"/>
    <property type="project" value="TreeGrafter"/>
</dbReference>
<reference evidence="6 7" key="1">
    <citation type="journal article" date="2013" name="PLoS ONE">
        <title>Predicting the Proteins of Angomonas deanei, Strigomonas culicis and Their Respective Endosymbionts Reveals New Aspects of the Trypanosomatidae Family.</title>
        <authorList>
            <person name="Motta M.C."/>
            <person name="Martins A.C."/>
            <person name="de Souza S.S."/>
            <person name="Catta-Preta C.M."/>
            <person name="Silva R."/>
            <person name="Klein C.C."/>
            <person name="de Almeida L.G."/>
            <person name="de Lima Cunha O."/>
            <person name="Ciapina L.P."/>
            <person name="Brocchi M."/>
            <person name="Colabardini A.C."/>
            <person name="de Araujo Lima B."/>
            <person name="Machado C.R."/>
            <person name="de Almeida Soares C.M."/>
            <person name="Probst C.M."/>
            <person name="de Menezes C.B."/>
            <person name="Thompson C.E."/>
            <person name="Bartholomeu D.C."/>
            <person name="Gradia D.F."/>
            <person name="Pavoni D.P."/>
            <person name="Grisard E.C."/>
            <person name="Fantinatti-Garboggini F."/>
            <person name="Marchini F.K."/>
            <person name="Rodrigues-Luiz G.F."/>
            <person name="Wagner G."/>
            <person name="Goldman G.H."/>
            <person name="Fietto J.L."/>
            <person name="Elias M.C."/>
            <person name="Goldman M.H."/>
            <person name="Sagot M.F."/>
            <person name="Pereira M."/>
            <person name="Stoco P.H."/>
            <person name="de Mendonca-Neto R.P."/>
            <person name="Teixeira S.M."/>
            <person name="Maciel T.E."/>
            <person name="de Oliveira Mendes T.A."/>
            <person name="Urmenyi T.P."/>
            <person name="de Souza W."/>
            <person name="Schenkman S."/>
            <person name="de Vasconcelos A.T."/>
        </authorList>
    </citation>
    <scope>NUCLEOTIDE SEQUENCE [LARGE SCALE GENOMIC DNA]</scope>
</reference>
<feature type="compositionally biased region" description="Basic and acidic residues" evidence="3">
    <location>
        <begin position="1694"/>
        <end position="1704"/>
    </location>
</feature>
<keyword evidence="7" id="KW-1185">Reference proteome</keyword>
<evidence type="ECO:0000256" key="2">
    <source>
        <dbReference type="ARBA" id="ARBA00022840"/>
    </source>
</evidence>
<dbReference type="InterPro" id="IPR040848">
    <property type="entry name" value="AAA_lid_7"/>
</dbReference>
<dbReference type="FunFam" id="3.40.50.300:FF:001053">
    <property type="entry name" value="Midasin"/>
    <property type="match status" value="1"/>
</dbReference>
<dbReference type="SUPFAM" id="SSF52540">
    <property type="entry name" value="P-loop containing nucleoside triphosphate hydrolases"/>
    <property type="match status" value="1"/>
</dbReference>
<accession>S9UVJ1</accession>
<feature type="domain" description="Midasin AAA lid" evidence="5">
    <location>
        <begin position="3"/>
        <end position="86"/>
    </location>
</feature>